<reference evidence="13" key="1">
    <citation type="submission" date="2022-10" db="EMBL/GenBank/DDBJ databases">
        <title>Determination and structural analysis of whole genome sequence of Sarocladium strictum F4-1.</title>
        <authorList>
            <person name="Hu L."/>
            <person name="Jiang Y."/>
        </authorList>
    </citation>
    <scope>NUCLEOTIDE SEQUENCE</scope>
    <source>
        <strain evidence="13">F4-1</strain>
    </source>
</reference>
<dbReference type="Gene3D" id="1.20.1560.10">
    <property type="entry name" value="ABC transporter type 1, transmembrane domain"/>
    <property type="match status" value="1"/>
</dbReference>
<dbReference type="InterPro" id="IPR027417">
    <property type="entry name" value="P-loop_NTPase"/>
</dbReference>
<feature type="transmembrane region" description="Helical" evidence="10">
    <location>
        <begin position="504"/>
        <end position="523"/>
    </location>
</feature>
<feature type="transmembrane region" description="Helical" evidence="10">
    <location>
        <begin position="144"/>
        <end position="166"/>
    </location>
</feature>
<evidence type="ECO:0000256" key="4">
    <source>
        <dbReference type="ARBA" id="ARBA00022741"/>
    </source>
</evidence>
<feature type="domain" description="ABC transporter" evidence="11">
    <location>
        <begin position="596"/>
        <end position="830"/>
    </location>
</feature>
<feature type="transmembrane region" description="Helical" evidence="10">
    <location>
        <begin position="118"/>
        <end position="138"/>
    </location>
</feature>
<evidence type="ECO:0000313" key="14">
    <source>
        <dbReference type="Proteomes" id="UP001175261"/>
    </source>
</evidence>
<dbReference type="PANTHER" id="PTHR24221">
    <property type="entry name" value="ATP-BINDING CASSETTE SUB-FAMILY B"/>
    <property type="match status" value="1"/>
</dbReference>
<feature type="transmembrane region" description="Helical" evidence="10">
    <location>
        <begin position="47"/>
        <end position="67"/>
    </location>
</feature>
<feature type="compositionally biased region" description="Low complexity" evidence="9">
    <location>
        <begin position="200"/>
        <end position="213"/>
    </location>
</feature>
<comment type="caution">
    <text evidence="13">The sequence shown here is derived from an EMBL/GenBank/DDBJ whole genome shotgun (WGS) entry which is preliminary data.</text>
</comment>
<dbReference type="GO" id="GO:0016887">
    <property type="term" value="F:ATP hydrolysis activity"/>
    <property type="evidence" value="ECO:0007669"/>
    <property type="project" value="InterPro"/>
</dbReference>
<dbReference type="InterPro" id="IPR003439">
    <property type="entry name" value="ABC_transporter-like_ATP-bd"/>
</dbReference>
<evidence type="ECO:0000256" key="9">
    <source>
        <dbReference type="SAM" id="MobiDB-lite"/>
    </source>
</evidence>
<comment type="subcellular location">
    <subcellularLocation>
        <location evidence="1">Membrane</location>
        <topology evidence="1">Multi-pass membrane protein</topology>
    </subcellularLocation>
</comment>
<dbReference type="PROSITE" id="PS00211">
    <property type="entry name" value="ABC_TRANSPORTER_1"/>
    <property type="match status" value="1"/>
</dbReference>
<feature type="region of interest" description="Disordered" evidence="9">
    <location>
        <begin position="860"/>
        <end position="883"/>
    </location>
</feature>
<feature type="domain" description="ABC transmembrane type-1" evidence="12">
    <location>
        <begin position="279"/>
        <end position="562"/>
    </location>
</feature>
<dbReference type="PROSITE" id="PS50929">
    <property type="entry name" value="ABC_TM1F"/>
    <property type="match status" value="1"/>
</dbReference>
<keyword evidence="4" id="KW-0547">Nucleotide-binding</keyword>
<feature type="region of interest" description="Disordered" evidence="9">
    <location>
        <begin position="190"/>
        <end position="225"/>
    </location>
</feature>
<accession>A0AA39G972</accession>
<feature type="compositionally biased region" description="Basic residues" evidence="9">
    <location>
        <begin position="1006"/>
        <end position="1015"/>
    </location>
</feature>
<dbReference type="InterPro" id="IPR003593">
    <property type="entry name" value="AAA+_ATPase"/>
</dbReference>
<dbReference type="GO" id="GO:0140359">
    <property type="term" value="F:ABC-type transporter activity"/>
    <property type="evidence" value="ECO:0007669"/>
    <property type="project" value="InterPro"/>
</dbReference>
<gene>
    <name evidence="13" type="ORF">NLU13_8921</name>
</gene>
<dbReference type="Pfam" id="PF00664">
    <property type="entry name" value="ABC_membrane"/>
    <property type="match status" value="1"/>
</dbReference>
<dbReference type="Pfam" id="PF00005">
    <property type="entry name" value="ABC_tran"/>
    <property type="match status" value="1"/>
</dbReference>
<feature type="transmembrane region" description="Helical" evidence="10">
    <location>
        <begin position="418"/>
        <end position="438"/>
    </location>
</feature>
<proteinExistence type="inferred from homology"/>
<comment type="similarity">
    <text evidence="8">Belongs to the ABC transporter superfamily. ABCB family. Heavy Metal importer (TC 3.A.1.210) subfamily.</text>
</comment>
<feature type="compositionally biased region" description="Acidic residues" evidence="9">
    <location>
        <begin position="985"/>
        <end position="995"/>
    </location>
</feature>
<evidence type="ECO:0000313" key="13">
    <source>
        <dbReference type="EMBL" id="KAK0383005.1"/>
    </source>
</evidence>
<keyword evidence="7 10" id="KW-0472">Membrane</keyword>
<dbReference type="PANTHER" id="PTHR24221:SF503">
    <property type="entry name" value="MITOCHONDRIAL POTASSIUM CHANNEL ATP-BINDING SUBUNIT"/>
    <property type="match status" value="1"/>
</dbReference>
<evidence type="ECO:0000256" key="3">
    <source>
        <dbReference type="ARBA" id="ARBA00022692"/>
    </source>
</evidence>
<evidence type="ECO:0000256" key="5">
    <source>
        <dbReference type="ARBA" id="ARBA00022840"/>
    </source>
</evidence>
<keyword evidence="6 10" id="KW-1133">Transmembrane helix</keyword>
<evidence type="ECO:0000256" key="2">
    <source>
        <dbReference type="ARBA" id="ARBA00022448"/>
    </source>
</evidence>
<dbReference type="SUPFAM" id="SSF52540">
    <property type="entry name" value="P-loop containing nucleoside triphosphate hydrolases"/>
    <property type="match status" value="1"/>
</dbReference>
<keyword evidence="14" id="KW-1185">Reference proteome</keyword>
<feature type="transmembrane region" description="Helical" evidence="10">
    <location>
        <begin position="12"/>
        <end position="35"/>
    </location>
</feature>
<dbReference type="SUPFAM" id="SSF90123">
    <property type="entry name" value="ABC transporter transmembrane region"/>
    <property type="match status" value="1"/>
</dbReference>
<keyword evidence="2" id="KW-0813">Transport</keyword>
<evidence type="ECO:0000259" key="11">
    <source>
        <dbReference type="PROSITE" id="PS50893"/>
    </source>
</evidence>
<dbReference type="SMART" id="SM00382">
    <property type="entry name" value="AAA"/>
    <property type="match status" value="1"/>
</dbReference>
<dbReference type="InterPro" id="IPR039421">
    <property type="entry name" value="Type_1_exporter"/>
</dbReference>
<dbReference type="Proteomes" id="UP001175261">
    <property type="component" value="Unassembled WGS sequence"/>
</dbReference>
<evidence type="ECO:0000256" key="6">
    <source>
        <dbReference type="ARBA" id="ARBA00022989"/>
    </source>
</evidence>
<organism evidence="13 14">
    <name type="scientific">Sarocladium strictum</name>
    <name type="common">Black bundle disease fungus</name>
    <name type="synonym">Acremonium strictum</name>
    <dbReference type="NCBI Taxonomy" id="5046"/>
    <lineage>
        <taxon>Eukaryota</taxon>
        <taxon>Fungi</taxon>
        <taxon>Dikarya</taxon>
        <taxon>Ascomycota</taxon>
        <taxon>Pezizomycotina</taxon>
        <taxon>Sordariomycetes</taxon>
        <taxon>Hypocreomycetidae</taxon>
        <taxon>Hypocreales</taxon>
        <taxon>Sarocladiaceae</taxon>
        <taxon>Sarocladium</taxon>
    </lineage>
</organism>
<dbReference type="InterPro" id="IPR011527">
    <property type="entry name" value="ABC1_TM_dom"/>
</dbReference>
<evidence type="ECO:0008006" key="15">
    <source>
        <dbReference type="Google" id="ProtNLM"/>
    </source>
</evidence>
<evidence type="ECO:0000256" key="10">
    <source>
        <dbReference type="SAM" id="Phobius"/>
    </source>
</evidence>
<dbReference type="GO" id="GO:0005524">
    <property type="term" value="F:ATP binding"/>
    <property type="evidence" value="ECO:0007669"/>
    <property type="project" value="UniProtKB-KW"/>
</dbReference>
<feature type="region of interest" description="Disordered" evidence="9">
    <location>
        <begin position="898"/>
        <end position="1025"/>
    </location>
</feature>
<keyword evidence="3 10" id="KW-0812">Transmembrane</keyword>
<evidence type="ECO:0000256" key="7">
    <source>
        <dbReference type="ARBA" id="ARBA00023136"/>
    </source>
</evidence>
<evidence type="ECO:0000256" key="8">
    <source>
        <dbReference type="ARBA" id="ARBA00024363"/>
    </source>
</evidence>
<dbReference type="AlphaFoldDB" id="A0AA39G972"/>
<keyword evidence="5" id="KW-0067">ATP-binding</keyword>
<sequence>MAVQLDKLLAILAYVCPAITFGYFIIARLVVVLLLQKQSSLQKKLGSRVRHGVIVSFFALLATTYAVEPAGLIVNGIADGTWPSDHLIVGRLFCVISFAVQISELLDNRHPVWYPFRGAWILSIFAELASVFITSLLIRASRWTIVLTTQLSLGAVRILLLMFLLFGSTQAPSLSFGKGNAQERQHLIPKNTSANGNDYGSAGTSGSGAQSNADSDSESELDPTDNNLYDVEARWENRHQGLRDRLKESGGWVQYAKGYSVLLPYLWPTRSLPLQLRFLGVILCLFAASVLNLLIPRQTAIIIDALNGEGATSPWSAAAVFVCLKALSSELGISLLQEWLIVPLQFYSKEHMSRAIYAHIMNLSADFHDSKTTSDMQTAFYGGASVFEIIEQVLLYAAPMAADLVIAIAYLSAKFGPYEGLITIATGVAFLLLTGRLIDASRQTTKARRNAMYREYFLRSTGFTGWHTVAAFNQIGFECNRHANAVATRYATEKKFSMDWQISVAIQGMALTFGFIASTFLAVSRIRAGKATSGQFAMLLAYWAQLTGPLNFITRIGKRLSDNFIEAEHTLSIMRTTPKVQNKASARPLKFEKGEVQFDKVCFTYDGKKQIINNVSLSVPGGRTVAFVGATGAGKSTMLKLLNRFYDVTAGSIRIDGQDIRDVDLFSLRDRIGVVPQDPILFDDTVINNVRYGKITASDEEVFEACRAACIHDKIEGFTLGYQTKVGERGMKLSGGELQRVAIARAILKRPDLVLLDEATSSIDTETEYSIQQSLKELCKGRTTFIVAHRLSTIMNADTIVVVDQGQIIEQGSHDDLIGRGGKYASLWAKQVFLKPKEPAQSDAEPFATAIVNDLTTAQTEAETTRTLNPGAPEFMPSPMRDHASILGCSADQVRNRKTEQYEPTQTQPTRWSDEVETHETHLSVTQDARSGRASDPSSEDSGRWTSLEHSTTTPSTSPALLGIQELEPPETKKAGALTKNSDESGLEESVDDVNDLPQRSEIQYKHPRYSRRVQSRSEPSGTSHQIEAVELSDGEPHNDSRVLNVISSFLSMVAMDVAAGAIGQDIDEDVATTAAATPNKLNGLDLPFSMKKKRVMFVGWLSHLLEPTLNIAC</sequence>
<dbReference type="InterPro" id="IPR017871">
    <property type="entry name" value="ABC_transporter-like_CS"/>
</dbReference>
<dbReference type="GO" id="GO:0016020">
    <property type="term" value="C:membrane"/>
    <property type="evidence" value="ECO:0007669"/>
    <property type="project" value="UniProtKB-SubCell"/>
</dbReference>
<protein>
    <recommendedName>
        <fullName evidence="15">Heavy metal tolerance protein</fullName>
    </recommendedName>
</protein>
<feature type="transmembrane region" description="Helical" evidence="10">
    <location>
        <begin position="276"/>
        <end position="295"/>
    </location>
</feature>
<evidence type="ECO:0000259" key="12">
    <source>
        <dbReference type="PROSITE" id="PS50929"/>
    </source>
</evidence>
<dbReference type="PROSITE" id="PS50893">
    <property type="entry name" value="ABC_TRANSPORTER_2"/>
    <property type="match status" value="1"/>
</dbReference>
<dbReference type="Gene3D" id="3.40.50.300">
    <property type="entry name" value="P-loop containing nucleotide triphosphate hydrolases"/>
    <property type="match status" value="1"/>
</dbReference>
<dbReference type="InterPro" id="IPR036640">
    <property type="entry name" value="ABC1_TM_sf"/>
</dbReference>
<feature type="compositionally biased region" description="Basic and acidic residues" evidence="9">
    <location>
        <begin position="912"/>
        <end position="922"/>
    </location>
</feature>
<name>A0AA39G972_SARSR</name>
<dbReference type="FunFam" id="3.40.50.300:FF:000287">
    <property type="entry name" value="Multidrug ABC transporter ATP-binding protein"/>
    <property type="match status" value="1"/>
</dbReference>
<dbReference type="EMBL" id="JAPDFR010000009">
    <property type="protein sequence ID" value="KAK0383005.1"/>
    <property type="molecule type" value="Genomic_DNA"/>
</dbReference>
<evidence type="ECO:0000256" key="1">
    <source>
        <dbReference type="ARBA" id="ARBA00004141"/>
    </source>
</evidence>